<dbReference type="InterPro" id="IPR036390">
    <property type="entry name" value="WH_DNA-bd_sf"/>
</dbReference>
<dbReference type="InterPro" id="IPR005119">
    <property type="entry name" value="LysR_subst-bd"/>
</dbReference>
<dbReference type="OrthoDB" id="9803735at2"/>
<keyword evidence="3" id="KW-0238">DNA-binding</keyword>
<dbReference type="PANTHER" id="PTHR30419:SF8">
    <property type="entry name" value="NITROGEN ASSIMILATION TRANSCRIPTIONAL ACTIVATOR-RELATED"/>
    <property type="match status" value="1"/>
</dbReference>
<name>A0A0W0VWW6_9GAMM</name>
<sequence>MRNINMDLNQIRAFIAAADFGSFTLAADFLYITQSAISKRIASLEAEIKTPLFIRDHNRLMLTEAGKIFLPHAIEVLQTVQTGISSVNLFLERQKKPFKVGLDFLIGSFMLPDLLASFNNDHPNMDFSVNYLSPLMSLRALRNREIELCLNCISNKVIHEFELIPLFTLPFVIKVSRRHPLMRKKKISLEEILQYPGIVMPKYAPPRQVLDSFLYRKNLFLTIQHEAEPIFALLKLAKLGLGWSFIPKNIIDKDLITIYEHNDLSINYFIIYRKGHKLSHDAQRFISTLKETQFFEYDNE</sequence>
<keyword evidence="5" id="KW-1133">Transmembrane helix</keyword>
<protein>
    <submittedName>
        <fullName evidence="7">LysR family transporter transcriptional regulator</fullName>
    </submittedName>
</protein>
<proteinExistence type="inferred from homology"/>
<dbReference type="FunFam" id="1.10.10.10:FF:000001">
    <property type="entry name" value="LysR family transcriptional regulator"/>
    <property type="match status" value="1"/>
</dbReference>
<dbReference type="PRINTS" id="PR00039">
    <property type="entry name" value="HTHLYSR"/>
</dbReference>
<dbReference type="GO" id="GO:0003677">
    <property type="term" value="F:DNA binding"/>
    <property type="evidence" value="ECO:0007669"/>
    <property type="project" value="UniProtKB-KW"/>
</dbReference>
<dbReference type="CDD" id="cd05466">
    <property type="entry name" value="PBP2_LTTR_substrate"/>
    <property type="match status" value="1"/>
</dbReference>
<evidence type="ECO:0000256" key="5">
    <source>
        <dbReference type="SAM" id="Phobius"/>
    </source>
</evidence>
<evidence type="ECO:0000313" key="7">
    <source>
        <dbReference type="EMBL" id="KTD24545.1"/>
    </source>
</evidence>
<dbReference type="InterPro" id="IPR036388">
    <property type="entry name" value="WH-like_DNA-bd_sf"/>
</dbReference>
<evidence type="ECO:0000256" key="3">
    <source>
        <dbReference type="ARBA" id="ARBA00023125"/>
    </source>
</evidence>
<keyword evidence="5" id="KW-0812">Transmembrane</keyword>
<dbReference type="GO" id="GO:0005829">
    <property type="term" value="C:cytosol"/>
    <property type="evidence" value="ECO:0007669"/>
    <property type="project" value="TreeGrafter"/>
</dbReference>
<dbReference type="RefSeq" id="WP_058453322.1">
    <property type="nucleotide sequence ID" value="NZ_CAAAIB010000002.1"/>
</dbReference>
<evidence type="ECO:0000256" key="4">
    <source>
        <dbReference type="ARBA" id="ARBA00023163"/>
    </source>
</evidence>
<dbReference type="Proteomes" id="UP000054908">
    <property type="component" value="Unassembled WGS sequence"/>
</dbReference>
<reference evidence="7 8" key="1">
    <citation type="submission" date="2015-11" db="EMBL/GenBank/DDBJ databases">
        <title>Genomic analysis of 38 Legionella species identifies large and diverse effector repertoires.</title>
        <authorList>
            <person name="Burstein D."/>
            <person name="Amaro F."/>
            <person name="Zusman T."/>
            <person name="Lifshitz Z."/>
            <person name="Cohen O."/>
            <person name="Gilbert J.A."/>
            <person name="Pupko T."/>
            <person name="Shuman H.A."/>
            <person name="Segal G."/>
        </authorList>
    </citation>
    <scope>NUCLEOTIDE SEQUENCE [LARGE SCALE GENOMIC DNA]</scope>
    <source>
        <strain evidence="7 8">PX-1-G2-E2</strain>
    </source>
</reference>
<keyword evidence="4" id="KW-0804">Transcription</keyword>
<comment type="similarity">
    <text evidence="1">Belongs to the LysR transcriptional regulatory family.</text>
</comment>
<keyword evidence="8" id="KW-1185">Reference proteome</keyword>
<dbReference type="Gene3D" id="3.40.190.290">
    <property type="match status" value="1"/>
</dbReference>
<accession>A0A0W0VWW6</accession>
<dbReference type="STRING" id="466.Lmac_2632"/>
<gene>
    <name evidence="7" type="ORF">Lmac_2632</name>
</gene>
<evidence type="ECO:0000313" key="8">
    <source>
        <dbReference type="Proteomes" id="UP000054908"/>
    </source>
</evidence>
<dbReference type="PROSITE" id="PS50931">
    <property type="entry name" value="HTH_LYSR"/>
    <property type="match status" value="1"/>
</dbReference>
<dbReference type="Gene3D" id="1.10.10.10">
    <property type="entry name" value="Winged helix-like DNA-binding domain superfamily/Winged helix DNA-binding domain"/>
    <property type="match status" value="1"/>
</dbReference>
<dbReference type="SUPFAM" id="SSF46785">
    <property type="entry name" value="Winged helix' DNA-binding domain"/>
    <property type="match status" value="1"/>
</dbReference>
<comment type="caution">
    <text evidence="7">The sequence shown here is derived from an EMBL/GenBank/DDBJ whole genome shotgun (WGS) entry which is preliminary data.</text>
</comment>
<keyword evidence="2" id="KW-0805">Transcription regulation</keyword>
<dbReference type="EMBL" id="LNYL01000050">
    <property type="protein sequence ID" value="KTD24545.1"/>
    <property type="molecule type" value="Genomic_DNA"/>
</dbReference>
<dbReference type="Pfam" id="PF00126">
    <property type="entry name" value="HTH_1"/>
    <property type="match status" value="1"/>
</dbReference>
<evidence type="ECO:0000256" key="1">
    <source>
        <dbReference type="ARBA" id="ARBA00009437"/>
    </source>
</evidence>
<feature type="domain" description="HTH lysR-type" evidence="6">
    <location>
        <begin position="6"/>
        <end position="63"/>
    </location>
</feature>
<dbReference type="Pfam" id="PF03466">
    <property type="entry name" value="LysR_substrate"/>
    <property type="match status" value="1"/>
</dbReference>
<feature type="transmembrane region" description="Helical" evidence="5">
    <location>
        <begin position="12"/>
        <end position="32"/>
    </location>
</feature>
<organism evidence="7 8">
    <name type="scientific">Legionella maceachernii</name>
    <dbReference type="NCBI Taxonomy" id="466"/>
    <lineage>
        <taxon>Bacteria</taxon>
        <taxon>Pseudomonadati</taxon>
        <taxon>Pseudomonadota</taxon>
        <taxon>Gammaproteobacteria</taxon>
        <taxon>Legionellales</taxon>
        <taxon>Legionellaceae</taxon>
        <taxon>Legionella</taxon>
    </lineage>
</organism>
<dbReference type="PATRIC" id="fig|466.6.peg.2807"/>
<dbReference type="SUPFAM" id="SSF53850">
    <property type="entry name" value="Periplasmic binding protein-like II"/>
    <property type="match status" value="1"/>
</dbReference>
<evidence type="ECO:0000256" key="2">
    <source>
        <dbReference type="ARBA" id="ARBA00023015"/>
    </source>
</evidence>
<dbReference type="InterPro" id="IPR050950">
    <property type="entry name" value="HTH-type_LysR_regulators"/>
</dbReference>
<keyword evidence="5" id="KW-0472">Membrane</keyword>
<dbReference type="GO" id="GO:0003700">
    <property type="term" value="F:DNA-binding transcription factor activity"/>
    <property type="evidence" value="ECO:0007669"/>
    <property type="project" value="InterPro"/>
</dbReference>
<dbReference type="AlphaFoldDB" id="A0A0W0VWW6"/>
<evidence type="ECO:0000259" key="6">
    <source>
        <dbReference type="PROSITE" id="PS50931"/>
    </source>
</evidence>
<dbReference type="PANTHER" id="PTHR30419">
    <property type="entry name" value="HTH-TYPE TRANSCRIPTIONAL REGULATOR YBHD"/>
    <property type="match status" value="1"/>
</dbReference>
<dbReference type="InterPro" id="IPR000847">
    <property type="entry name" value="LysR_HTH_N"/>
</dbReference>